<gene>
    <name evidence="9" type="ORF">CDL10_03585</name>
</gene>
<reference evidence="9 10" key="1">
    <citation type="submission" date="2017-06" db="EMBL/GenBank/DDBJ databases">
        <title>Description of Avrilella dinanensis gen. nov. sp. nov.</title>
        <authorList>
            <person name="Leyer C."/>
            <person name="Sassi M."/>
            <person name="Minet J."/>
            <person name="Kayal S."/>
            <person name="Cattoir V."/>
        </authorList>
    </citation>
    <scope>NUCLEOTIDE SEQUENCE [LARGE SCALE GENOMIC DNA]</scope>
    <source>
        <strain evidence="9 10">UR159</strain>
    </source>
</reference>
<dbReference type="RefSeq" id="WP_100677272.1">
    <property type="nucleotide sequence ID" value="NZ_NIPO01000001.1"/>
</dbReference>
<dbReference type="GO" id="GO:0016020">
    <property type="term" value="C:membrane"/>
    <property type="evidence" value="ECO:0007669"/>
    <property type="project" value="UniProtKB-ARBA"/>
</dbReference>
<evidence type="ECO:0000256" key="1">
    <source>
        <dbReference type="ARBA" id="ARBA00004167"/>
    </source>
</evidence>
<dbReference type="PRINTS" id="PR01506">
    <property type="entry name" value="TATBPROTEIN"/>
</dbReference>
<comment type="caution">
    <text evidence="9">The sequence shown here is derived from an EMBL/GenBank/DDBJ whole genome shotgun (WGS) entry which is preliminary data.</text>
</comment>
<feature type="transmembrane region" description="Helical" evidence="8">
    <location>
        <begin position="6"/>
        <end position="22"/>
    </location>
</feature>
<evidence type="ECO:0000256" key="3">
    <source>
        <dbReference type="ARBA" id="ARBA00022692"/>
    </source>
</evidence>
<dbReference type="Gene3D" id="1.20.5.3310">
    <property type="match status" value="1"/>
</dbReference>
<evidence type="ECO:0000256" key="2">
    <source>
        <dbReference type="ARBA" id="ARBA00022448"/>
    </source>
</evidence>
<dbReference type="OrthoDB" id="1525160at2"/>
<keyword evidence="5 8" id="KW-1133">Transmembrane helix</keyword>
<evidence type="ECO:0000256" key="4">
    <source>
        <dbReference type="ARBA" id="ARBA00022927"/>
    </source>
</evidence>
<keyword evidence="6" id="KW-0811">Translocation</keyword>
<accession>A0A2M9R4C1</accession>
<protein>
    <submittedName>
        <fullName evidence="9">Twin-arginine translocase TatA/TatE family subunit</fullName>
    </submittedName>
</protein>
<keyword evidence="3 8" id="KW-0812">Transmembrane</keyword>
<dbReference type="AlphaFoldDB" id="A0A2M9R4C1"/>
<dbReference type="InterPro" id="IPR003369">
    <property type="entry name" value="TatA/B/E"/>
</dbReference>
<evidence type="ECO:0000256" key="5">
    <source>
        <dbReference type="ARBA" id="ARBA00022989"/>
    </source>
</evidence>
<proteinExistence type="predicted"/>
<evidence type="ECO:0000256" key="8">
    <source>
        <dbReference type="SAM" id="Phobius"/>
    </source>
</evidence>
<keyword evidence="2" id="KW-0813">Transport</keyword>
<name>A0A2M9R4C1_9FLAO</name>
<keyword evidence="7 8" id="KW-0472">Membrane</keyword>
<keyword evidence="4" id="KW-0653">Protein transport</keyword>
<evidence type="ECO:0000313" key="9">
    <source>
        <dbReference type="EMBL" id="PJR03704.1"/>
    </source>
</evidence>
<keyword evidence="10" id="KW-1185">Reference proteome</keyword>
<organism evidence="9 10">
    <name type="scientific">Avrilella dinanensis</name>
    <dbReference type="NCBI Taxonomy" id="2008672"/>
    <lineage>
        <taxon>Bacteria</taxon>
        <taxon>Pseudomonadati</taxon>
        <taxon>Bacteroidota</taxon>
        <taxon>Flavobacteriia</taxon>
        <taxon>Flavobacteriales</taxon>
        <taxon>Flavobacteriaceae</taxon>
        <taxon>Avrilella</taxon>
    </lineage>
</organism>
<dbReference type="GO" id="GO:0015031">
    <property type="term" value="P:protein transport"/>
    <property type="evidence" value="ECO:0007669"/>
    <property type="project" value="UniProtKB-KW"/>
</dbReference>
<evidence type="ECO:0000313" key="10">
    <source>
        <dbReference type="Proteomes" id="UP000231960"/>
    </source>
</evidence>
<evidence type="ECO:0000256" key="7">
    <source>
        <dbReference type="ARBA" id="ARBA00023136"/>
    </source>
</evidence>
<dbReference type="Proteomes" id="UP000231960">
    <property type="component" value="Unassembled WGS sequence"/>
</dbReference>
<dbReference type="Pfam" id="PF02416">
    <property type="entry name" value="TatA_B_E"/>
    <property type="match status" value="1"/>
</dbReference>
<sequence length="119" mass="13228">MFGIGTGELVFIILMVLMLFGSDKVPELARGFAKTMTQIKQATNQIKHEITKSVDETGIVNEVKEAINPNKIKESLGVDEIEKDLKEATNLNPAADVEKEISKVKEDFENLTGPIKRQK</sequence>
<comment type="subcellular location">
    <subcellularLocation>
        <location evidence="1">Membrane</location>
        <topology evidence="1">Single-pass membrane protein</topology>
    </subcellularLocation>
</comment>
<dbReference type="EMBL" id="NIPO01000001">
    <property type="protein sequence ID" value="PJR03704.1"/>
    <property type="molecule type" value="Genomic_DNA"/>
</dbReference>
<evidence type="ECO:0000256" key="6">
    <source>
        <dbReference type="ARBA" id="ARBA00023010"/>
    </source>
</evidence>